<dbReference type="PANTHER" id="PTHR48079:SF9">
    <property type="entry name" value="PUTATIVE-RELATED"/>
    <property type="match status" value="1"/>
</dbReference>
<dbReference type="GO" id="GO:0004029">
    <property type="term" value="F:aldehyde dehydrogenase (NAD+) activity"/>
    <property type="evidence" value="ECO:0007669"/>
    <property type="project" value="TreeGrafter"/>
</dbReference>
<dbReference type="Proteomes" id="UP000597444">
    <property type="component" value="Unassembled WGS sequence"/>
</dbReference>
<dbReference type="Pfam" id="PF01370">
    <property type="entry name" value="Epimerase"/>
    <property type="match status" value="1"/>
</dbReference>
<evidence type="ECO:0000313" key="3">
    <source>
        <dbReference type="Proteomes" id="UP000597444"/>
    </source>
</evidence>
<dbReference type="RefSeq" id="WP_220203494.1">
    <property type="nucleotide sequence ID" value="NZ_BNJK01000001.1"/>
</dbReference>
<evidence type="ECO:0000313" key="2">
    <source>
        <dbReference type="EMBL" id="GHO92673.1"/>
    </source>
</evidence>
<reference evidence="2" key="1">
    <citation type="submission" date="2020-10" db="EMBL/GenBank/DDBJ databases">
        <title>Taxonomic study of unclassified bacteria belonging to the class Ktedonobacteria.</title>
        <authorList>
            <person name="Yabe S."/>
            <person name="Wang C.M."/>
            <person name="Zheng Y."/>
            <person name="Sakai Y."/>
            <person name="Cavaletti L."/>
            <person name="Monciardini P."/>
            <person name="Donadio S."/>
        </authorList>
    </citation>
    <scope>NUCLEOTIDE SEQUENCE</scope>
    <source>
        <strain evidence="2">ID150040</strain>
    </source>
</reference>
<dbReference type="GO" id="GO:0005737">
    <property type="term" value="C:cytoplasm"/>
    <property type="evidence" value="ECO:0007669"/>
    <property type="project" value="TreeGrafter"/>
</dbReference>
<dbReference type="PANTHER" id="PTHR48079">
    <property type="entry name" value="PROTEIN YEEZ"/>
    <property type="match status" value="1"/>
</dbReference>
<dbReference type="AlphaFoldDB" id="A0A8J3IFJ3"/>
<gene>
    <name evidence="2" type="ORF">KSF_027210</name>
</gene>
<dbReference type="EMBL" id="BNJK01000001">
    <property type="protein sequence ID" value="GHO92673.1"/>
    <property type="molecule type" value="Genomic_DNA"/>
</dbReference>
<proteinExistence type="predicted"/>
<dbReference type="Gene3D" id="3.40.50.720">
    <property type="entry name" value="NAD(P)-binding Rossmann-like Domain"/>
    <property type="match status" value="1"/>
</dbReference>
<organism evidence="2 3">
    <name type="scientific">Reticulibacter mediterranei</name>
    <dbReference type="NCBI Taxonomy" id="2778369"/>
    <lineage>
        <taxon>Bacteria</taxon>
        <taxon>Bacillati</taxon>
        <taxon>Chloroflexota</taxon>
        <taxon>Ktedonobacteria</taxon>
        <taxon>Ktedonobacterales</taxon>
        <taxon>Reticulibacteraceae</taxon>
        <taxon>Reticulibacter</taxon>
    </lineage>
</organism>
<evidence type="ECO:0000259" key="1">
    <source>
        <dbReference type="Pfam" id="PF01370"/>
    </source>
</evidence>
<accession>A0A8J3IFJ3</accession>
<sequence>MKIFLTGASGHVGTVVVSELLGAGHTVIGLARSDKAADLLVKAGAEVYRGSLDDLEHLTTGAHEADGVIHLAFKHDLLFSGNMIGAAEADMKALSALAKALEDTHKPLVGVNGILLYGAANPGQITTETDTLPSGSRIDSENFIIGLAAKNVRSSVVRLAPTVHGPLDNAVGFIPTLIRIARDKGFSAYIGDGLNRWPAVHELDAARLFRLAVESAPAGSRLHAVHDRGIAFKHIAEMIGNRLNLPVKGISPDDAKKHFGHLAFFVSVDNPTSSQITQKLLNWIPAHPNLKDDLKNEHYFTPHEMKG</sequence>
<feature type="domain" description="NAD-dependent epimerase/dehydratase" evidence="1">
    <location>
        <begin position="3"/>
        <end position="216"/>
    </location>
</feature>
<protein>
    <submittedName>
        <fullName evidence="2">Oxidoreductase</fullName>
    </submittedName>
</protein>
<name>A0A8J3IFJ3_9CHLR</name>
<keyword evidence="3" id="KW-1185">Reference proteome</keyword>
<dbReference type="InterPro" id="IPR036291">
    <property type="entry name" value="NAD(P)-bd_dom_sf"/>
</dbReference>
<dbReference type="InterPro" id="IPR051783">
    <property type="entry name" value="NAD(P)-dependent_oxidoreduct"/>
</dbReference>
<comment type="caution">
    <text evidence="2">The sequence shown here is derived from an EMBL/GenBank/DDBJ whole genome shotgun (WGS) entry which is preliminary data.</text>
</comment>
<dbReference type="SUPFAM" id="SSF51735">
    <property type="entry name" value="NAD(P)-binding Rossmann-fold domains"/>
    <property type="match status" value="1"/>
</dbReference>
<dbReference type="InterPro" id="IPR001509">
    <property type="entry name" value="Epimerase_deHydtase"/>
</dbReference>
<dbReference type="CDD" id="cd05262">
    <property type="entry name" value="SDR_a7"/>
    <property type="match status" value="1"/>
</dbReference>